<dbReference type="PROSITE" id="PS00122">
    <property type="entry name" value="CARBOXYLESTERASE_B_1"/>
    <property type="match status" value="1"/>
</dbReference>
<dbReference type="SUPFAM" id="SSF53474">
    <property type="entry name" value="alpha/beta-Hydrolases"/>
    <property type="match status" value="1"/>
</dbReference>
<feature type="domain" description="Carboxylesterase type B" evidence="4">
    <location>
        <begin position="9"/>
        <end position="384"/>
    </location>
</feature>
<comment type="similarity">
    <text evidence="1 3">Belongs to the type-B carboxylesterase/lipase family.</text>
</comment>
<dbReference type="InterPro" id="IPR019826">
    <property type="entry name" value="Carboxylesterase_B_AS"/>
</dbReference>
<dbReference type="InterPro" id="IPR050309">
    <property type="entry name" value="Type-B_Carboxylest/Lipase"/>
</dbReference>
<evidence type="ECO:0000259" key="4">
    <source>
        <dbReference type="Pfam" id="PF00135"/>
    </source>
</evidence>
<evidence type="ECO:0000256" key="2">
    <source>
        <dbReference type="ARBA" id="ARBA00022801"/>
    </source>
</evidence>
<dbReference type="Proteomes" id="UP001324427">
    <property type="component" value="Unassembled WGS sequence"/>
</dbReference>
<evidence type="ECO:0000256" key="1">
    <source>
        <dbReference type="ARBA" id="ARBA00005964"/>
    </source>
</evidence>
<dbReference type="EMBL" id="JAVFHQ010000009">
    <property type="protein sequence ID" value="KAK4547904.1"/>
    <property type="molecule type" value="Genomic_DNA"/>
</dbReference>
<accession>A0AAV9JQK1</accession>
<comment type="caution">
    <text evidence="5">The sequence shown here is derived from an EMBL/GenBank/DDBJ whole genome shotgun (WGS) entry which is preliminary data.</text>
</comment>
<dbReference type="AlphaFoldDB" id="A0AAV9JQK1"/>
<dbReference type="InterPro" id="IPR029058">
    <property type="entry name" value="AB_hydrolase_fold"/>
</dbReference>
<keyword evidence="2 3" id="KW-0378">Hydrolase</keyword>
<evidence type="ECO:0000256" key="3">
    <source>
        <dbReference type="RuleBase" id="RU361235"/>
    </source>
</evidence>
<evidence type="ECO:0000313" key="5">
    <source>
        <dbReference type="EMBL" id="KAK4547904.1"/>
    </source>
</evidence>
<gene>
    <name evidence="5" type="ORF">LTR36_010623</name>
</gene>
<dbReference type="PANTHER" id="PTHR11559">
    <property type="entry name" value="CARBOXYLESTERASE"/>
    <property type="match status" value="1"/>
</dbReference>
<dbReference type="EC" id="3.1.1.-" evidence="3"/>
<dbReference type="Pfam" id="PF00135">
    <property type="entry name" value="COesterase"/>
    <property type="match status" value="1"/>
</dbReference>
<proteinExistence type="inferred from homology"/>
<dbReference type="InterPro" id="IPR002018">
    <property type="entry name" value="CarbesteraseB"/>
</dbReference>
<organism evidence="5 6">
    <name type="scientific">Oleoguttula mirabilis</name>
    <dbReference type="NCBI Taxonomy" id="1507867"/>
    <lineage>
        <taxon>Eukaryota</taxon>
        <taxon>Fungi</taxon>
        <taxon>Dikarya</taxon>
        <taxon>Ascomycota</taxon>
        <taxon>Pezizomycotina</taxon>
        <taxon>Dothideomycetes</taxon>
        <taxon>Dothideomycetidae</taxon>
        <taxon>Mycosphaerellales</taxon>
        <taxon>Teratosphaeriaceae</taxon>
        <taxon>Oleoguttula</taxon>
    </lineage>
</organism>
<evidence type="ECO:0000313" key="6">
    <source>
        <dbReference type="Proteomes" id="UP001324427"/>
    </source>
</evidence>
<name>A0AAV9JQK1_9PEZI</name>
<reference evidence="5 6" key="1">
    <citation type="submission" date="2021-11" db="EMBL/GenBank/DDBJ databases">
        <title>Black yeast isolated from Biological Soil Crust.</title>
        <authorList>
            <person name="Kurbessoian T."/>
        </authorList>
    </citation>
    <scope>NUCLEOTIDE SEQUENCE [LARGE SCALE GENOMIC DNA]</scope>
    <source>
        <strain evidence="5 6">CCFEE 5522</strain>
    </source>
</reference>
<dbReference type="Gene3D" id="3.40.50.1820">
    <property type="entry name" value="alpha/beta hydrolase"/>
    <property type="match status" value="1"/>
</dbReference>
<protein>
    <recommendedName>
        <fullName evidence="3">Carboxylic ester hydrolase</fullName>
        <ecNumber evidence="3">3.1.1.-</ecNumber>
    </recommendedName>
</protein>
<dbReference type="GO" id="GO:0016787">
    <property type="term" value="F:hydrolase activity"/>
    <property type="evidence" value="ECO:0007669"/>
    <property type="project" value="UniProtKB-KW"/>
</dbReference>
<sequence length="439" mass="47951">MKADQPAQLGAFGFLSSDEVYRKGVANAGILDQQMALQWVQQYIHLFGGDNRKVTIFGESAGAGSVMLHDIAYGGTLGTSLFRNSISASPYLAYQYGYKDWQPSQSYYAFASAAGCDARNAYLHNGSTPIFDCLTSKDTATLMEANVNVSQSGTWGTWSFLPVTDGRLITERPSKQLLEGRVNGLNHLAGHNALEGASWVPPNIDTIDDFVDYLRVIFPNFSNNDIAKVLLYYPMSNASVSPNAADYATEGSYGPTTINESTAATGQQQRAIAIYGETTFICPSYWLAEAYSDNGYGGQGWKYQFSIPNAYHGADGPAYFSNPADTDYYSSDFIVAFMTMLGNFIVNDDPDVSSLINNGNSTGNSTYNPASQWPPYSIYNPVLMDFNTTCPYTKEIGGLPYCTGPGELNTIRLANAYTWEGGRGTRCDFWRSLGELVPE</sequence>
<keyword evidence="6" id="KW-1185">Reference proteome</keyword>